<evidence type="ECO:0000256" key="1">
    <source>
        <dbReference type="SAM" id="MobiDB-lite"/>
    </source>
</evidence>
<keyword evidence="2" id="KW-0472">Membrane</keyword>
<keyword evidence="2" id="KW-1133">Transmembrane helix</keyword>
<organism evidence="3 4">
    <name type="scientific">Vitrella brassicaformis (strain CCMP3155)</name>
    <dbReference type="NCBI Taxonomy" id="1169540"/>
    <lineage>
        <taxon>Eukaryota</taxon>
        <taxon>Sar</taxon>
        <taxon>Alveolata</taxon>
        <taxon>Colpodellida</taxon>
        <taxon>Vitrellaceae</taxon>
        <taxon>Vitrella</taxon>
    </lineage>
</organism>
<evidence type="ECO:0000256" key="2">
    <source>
        <dbReference type="SAM" id="Phobius"/>
    </source>
</evidence>
<evidence type="ECO:0000313" key="3">
    <source>
        <dbReference type="EMBL" id="CEM25717.1"/>
    </source>
</evidence>
<keyword evidence="2" id="KW-0812">Transmembrane</keyword>
<feature type="compositionally biased region" description="Polar residues" evidence="1">
    <location>
        <begin position="599"/>
        <end position="612"/>
    </location>
</feature>
<dbReference type="EMBL" id="CDMY01000603">
    <property type="protein sequence ID" value="CEM25717.1"/>
    <property type="molecule type" value="Genomic_DNA"/>
</dbReference>
<dbReference type="InterPro" id="IPR029052">
    <property type="entry name" value="Metallo-depent_PP-like"/>
</dbReference>
<sequence>MVSWLLWCVPPALALVALYTLGGRPWLRQHGRLIQEAAVSEGVGAAGAGALERSSQCSGAPKIRIIGDLHAGSPWLHDNAERLFELLELMLNNTHPDHRDFTHLVINGDLTDLQLVPLAATPPQPIDVLSGKVRTKGGGIDFQRLTSLLEAVNDRPTNCSLTGSRGTQVVVMKGDTDEGIRGLFPEASGNPPTLVPGDGRTEGRVVVGLETLKLGPVWIEHGQRLDFFAYDPLDRIPFSRYLQRVSASHETPASVWNIAHEVVGNYLRKRRLAVSWTFRDLRKPARMRELLTELLRFANFGDWVEEETVVKDGYWNYIFTDDGRNPRPLPSRSDVSIKEVLDEYANLAAEWEGREGSKLASGALYATAFNEYDWYLHELVRKYEIDAMRENDEGILMDAPSLVVLGHTMRAGITNLNSRAIVHTGAWVDHAAHRSFVDIYLTAQSDGGSVSSPLWAVDKAELIFYEDPETVPAERWRPKQAAIPTFFRRLWRNLPFPLVILIVAFLTVLFTTVIATVILIAYQRSTAPSPPDTVVHRPLSSIGEETVSIQSPDRSPRDMPQQAVPRIQGLAARMRSGASIEMSPRSPGDGRRWSRRSSKASLSQEEQFNYASAQDMLRRHRQRRASDKHSLNILKKAYEEDQQHLSPTASPKLGLPPVEEERASSRVSYAPVPHDR</sequence>
<dbReference type="SUPFAM" id="SSF56300">
    <property type="entry name" value="Metallo-dependent phosphatases"/>
    <property type="match status" value="1"/>
</dbReference>
<dbReference type="Proteomes" id="UP000041254">
    <property type="component" value="Unassembled WGS sequence"/>
</dbReference>
<name>A0A0G4GA33_VITBC</name>
<dbReference type="AlphaFoldDB" id="A0A0G4GA33"/>
<feature type="region of interest" description="Disordered" evidence="1">
    <location>
        <begin position="528"/>
        <end position="562"/>
    </location>
</feature>
<keyword evidence="4" id="KW-1185">Reference proteome</keyword>
<feature type="region of interest" description="Disordered" evidence="1">
    <location>
        <begin position="574"/>
        <end position="676"/>
    </location>
</feature>
<reference evidence="3 4" key="1">
    <citation type="submission" date="2014-11" db="EMBL/GenBank/DDBJ databases">
        <authorList>
            <person name="Zhu J."/>
            <person name="Qi W."/>
            <person name="Song R."/>
        </authorList>
    </citation>
    <scope>NUCLEOTIDE SEQUENCE [LARGE SCALE GENOMIC DNA]</scope>
</reference>
<feature type="transmembrane region" description="Helical" evidence="2">
    <location>
        <begin position="496"/>
        <end position="522"/>
    </location>
</feature>
<dbReference type="VEuPathDB" id="CryptoDB:Vbra_9778"/>
<dbReference type="InParanoid" id="A0A0G4GA33"/>
<protein>
    <submittedName>
        <fullName evidence="3">Uncharacterized protein</fullName>
    </submittedName>
</protein>
<accession>A0A0G4GA33</accession>
<proteinExistence type="predicted"/>
<feature type="compositionally biased region" description="Basic and acidic residues" evidence="1">
    <location>
        <begin position="624"/>
        <end position="643"/>
    </location>
</feature>
<evidence type="ECO:0000313" key="4">
    <source>
        <dbReference type="Proteomes" id="UP000041254"/>
    </source>
</evidence>
<gene>
    <name evidence="3" type="ORF">Vbra_9778</name>
</gene>